<reference evidence="7" key="1">
    <citation type="submission" date="2016-12" db="EMBL/GenBank/DDBJ databases">
        <title>Draft Genome Sequences od Carboxydothermus pertinax and islandicus, Hydrogenogenic Carboxydotrophic Bacteria.</title>
        <authorList>
            <person name="Fukuyama Y."/>
            <person name="Ohmae K."/>
            <person name="Yoneda Y."/>
            <person name="Yoshida T."/>
            <person name="Sako Y."/>
        </authorList>
    </citation>
    <scope>NUCLEOTIDE SEQUENCE [LARGE SCALE GENOMIC DNA]</scope>
    <source>
        <strain evidence="7">Ug1</strain>
    </source>
</reference>
<keyword evidence="7" id="KW-1185">Reference proteome</keyword>
<dbReference type="InterPro" id="IPR002423">
    <property type="entry name" value="Cpn60/GroEL/TCP-1"/>
</dbReference>
<dbReference type="InterPro" id="IPR027409">
    <property type="entry name" value="GroEL-like_apical_dom_sf"/>
</dbReference>
<gene>
    <name evidence="6" type="ORF">cpu_05500</name>
</gene>
<protein>
    <submittedName>
        <fullName evidence="6">Chaperonin</fullName>
    </submittedName>
</protein>
<dbReference type="InterPro" id="IPR027410">
    <property type="entry name" value="TCP-1-like_intermed_sf"/>
</dbReference>
<dbReference type="Gene3D" id="3.50.7.10">
    <property type="entry name" value="GroEL"/>
    <property type="match status" value="1"/>
</dbReference>
<sequence>MKKESHTQEIEERYQALFSNAAAVKALTQAVASSLGPKGLDTMLVDRFGEVVVTNDGVTILTLMEAQHPAARMVVNMARAQEREVGDGTTTAAVLAGALVSEGVNQILKGVPVSKVLGGMTKALNHALSLIKKRSLKVKSIRDEKLLAAAKIAGRGDERVAVIIREAAALLEEKLLDPGFKLADLVLAKVGATTSLIPGVVINKAPLWEDGSRKIAGVHLLVLDDGLYPEEVEGEALSSEAGFAQYLNNQKIFQENLYKLKELGVNLVVLTRGISDTAEEFCYENDIMVITRITQKELKRLLEFTGARAAKRSSLNKPAAELKKVLGYAQTALYDAKLSLTVIEGGAGKPTATILVGAATDEVVDEQERIAKDAAGSFEAAYRFGVLPGGGSFLLYLSREVESLKNQLAGMESYGVMAFAEALKVPFRVMAENAGFNGLEKLGDLMTLQVQKNNYALGLDFETGEFIDMLAKDVVDPAEVVYQAVKNASEVAISLLKINTIIKMKDYEVLKEGEQEDGGKR</sequence>
<dbReference type="Pfam" id="PF00118">
    <property type="entry name" value="Cpn60_TCP1"/>
    <property type="match status" value="1"/>
</dbReference>
<dbReference type="GO" id="GO:0005524">
    <property type="term" value="F:ATP binding"/>
    <property type="evidence" value="ECO:0007669"/>
    <property type="project" value="UniProtKB-KW"/>
</dbReference>
<dbReference type="CDD" id="cd00309">
    <property type="entry name" value="chaperonin_type_I_II"/>
    <property type="match status" value="1"/>
</dbReference>
<proteinExistence type="inferred from homology"/>
<evidence type="ECO:0000313" key="6">
    <source>
        <dbReference type="EMBL" id="GAV22040.1"/>
    </source>
</evidence>
<dbReference type="Gene3D" id="1.10.560.10">
    <property type="entry name" value="GroEL-like equatorial domain"/>
    <property type="match status" value="1"/>
</dbReference>
<dbReference type="GO" id="GO:0051082">
    <property type="term" value="F:unfolded protein binding"/>
    <property type="evidence" value="ECO:0007669"/>
    <property type="project" value="InterPro"/>
</dbReference>
<dbReference type="PRINTS" id="PR00304">
    <property type="entry name" value="TCOMPLEXTCP1"/>
</dbReference>
<comment type="similarity">
    <text evidence="2">Belongs to the TCP-1 chaperonin family.</text>
</comment>
<comment type="similarity">
    <text evidence="1">Belongs to the chaperonin (HSP60) family.</text>
</comment>
<evidence type="ECO:0000256" key="2">
    <source>
        <dbReference type="ARBA" id="ARBA00008020"/>
    </source>
</evidence>
<dbReference type="STRING" id="870242.cpu_05500"/>
<name>A0A1L8CSY0_9THEO</name>
<dbReference type="EMBL" id="BDJK01000008">
    <property type="protein sequence ID" value="GAV22040.1"/>
    <property type="molecule type" value="Genomic_DNA"/>
</dbReference>
<dbReference type="InterPro" id="IPR017998">
    <property type="entry name" value="Chaperone_TCP-1"/>
</dbReference>
<dbReference type="PANTHER" id="PTHR11353">
    <property type="entry name" value="CHAPERONIN"/>
    <property type="match status" value="1"/>
</dbReference>
<dbReference type="OrthoDB" id="2379282at2"/>
<keyword evidence="4" id="KW-0067">ATP-binding</keyword>
<dbReference type="GO" id="GO:0016887">
    <property type="term" value="F:ATP hydrolysis activity"/>
    <property type="evidence" value="ECO:0007669"/>
    <property type="project" value="InterPro"/>
</dbReference>
<dbReference type="SUPFAM" id="SSF48592">
    <property type="entry name" value="GroEL equatorial domain-like"/>
    <property type="match status" value="1"/>
</dbReference>
<dbReference type="GO" id="GO:0140662">
    <property type="term" value="F:ATP-dependent protein folding chaperone"/>
    <property type="evidence" value="ECO:0007669"/>
    <property type="project" value="InterPro"/>
</dbReference>
<evidence type="ECO:0000313" key="7">
    <source>
        <dbReference type="Proteomes" id="UP000187485"/>
    </source>
</evidence>
<keyword evidence="5" id="KW-0143">Chaperone</keyword>
<keyword evidence="3" id="KW-0547">Nucleotide-binding</keyword>
<evidence type="ECO:0000256" key="5">
    <source>
        <dbReference type="ARBA" id="ARBA00023186"/>
    </source>
</evidence>
<dbReference type="InterPro" id="IPR002194">
    <property type="entry name" value="Chaperonin_TCP-1_CS"/>
</dbReference>
<evidence type="ECO:0000256" key="3">
    <source>
        <dbReference type="ARBA" id="ARBA00022741"/>
    </source>
</evidence>
<comment type="caution">
    <text evidence="6">The sequence shown here is derived from an EMBL/GenBank/DDBJ whole genome shotgun (WGS) entry which is preliminary data.</text>
</comment>
<evidence type="ECO:0000256" key="4">
    <source>
        <dbReference type="ARBA" id="ARBA00022840"/>
    </source>
</evidence>
<evidence type="ECO:0000256" key="1">
    <source>
        <dbReference type="ARBA" id="ARBA00006607"/>
    </source>
</evidence>
<dbReference type="AlphaFoldDB" id="A0A1L8CSY0"/>
<organism evidence="6 7">
    <name type="scientific">Carboxydothermus pertinax</name>
    <dbReference type="NCBI Taxonomy" id="870242"/>
    <lineage>
        <taxon>Bacteria</taxon>
        <taxon>Bacillati</taxon>
        <taxon>Bacillota</taxon>
        <taxon>Clostridia</taxon>
        <taxon>Thermoanaerobacterales</taxon>
        <taxon>Thermoanaerobacteraceae</taxon>
        <taxon>Carboxydothermus</taxon>
    </lineage>
</organism>
<accession>A0A1L8CSY0</accession>
<dbReference type="Gene3D" id="3.30.260.10">
    <property type="entry name" value="TCP-1-like chaperonin intermediate domain"/>
    <property type="match status" value="1"/>
</dbReference>
<dbReference type="RefSeq" id="WP_075858483.1">
    <property type="nucleotide sequence ID" value="NZ_BDJK01000008.1"/>
</dbReference>
<dbReference type="PROSITE" id="PS00995">
    <property type="entry name" value="TCP1_3"/>
    <property type="match status" value="1"/>
</dbReference>
<dbReference type="SUPFAM" id="SSF52029">
    <property type="entry name" value="GroEL apical domain-like"/>
    <property type="match status" value="1"/>
</dbReference>
<dbReference type="Proteomes" id="UP000187485">
    <property type="component" value="Unassembled WGS sequence"/>
</dbReference>
<dbReference type="InterPro" id="IPR027413">
    <property type="entry name" value="GROEL-like_equatorial_sf"/>
</dbReference>